<dbReference type="GO" id="GO:0016592">
    <property type="term" value="C:mediator complex"/>
    <property type="evidence" value="ECO:0007669"/>
    <property type="project" value="InterPro"/>
</dbReference>
<proteinExistence type="inferred from homology"/>
<keyword evidence="6 9" id="KW-0804">Transcription</keyword>
<feature type="compositionally biased region" description="Polar residues" evidence="10">
    <location>
        <begin position="158"/>
        <end position="171"/>
    </location>
</feature>
<evidence type="ECO:0000256" key="10">
    <source>
        <dbReference type="SAM" id="MobiDB-lite"/>
    </source>
</evidence>
<evidence type="ECO:0000256" key="7">
    <source>
        <dbReference type="ARBA" id="ARBA00023242"/>
    </source>
</evidence>
<comment type="caution">
    <text evidence="11">The sequence shown here is derived from an EMBL/GenBank/DDBJ whole genome shotgun (WGS) entry which is preliminary data.</text>
</comment>
<keyword evidence="5 9" id="KW-0010">Activator</keyword>
<keyword evidence="7 9" id="KW-0539">Nucleus</keyword>
<gene>
    <name evidence="9" type="primary">MED10</name>
    <name evidence="11" type="ORF">PXEA_LOCUS23957</name>
</gene>
<sequence length="183" mass="20648">MGDRNRFELLEEAIESIINHAREAGIIVCDYQPSITFQRRINELVIRLQDVNKLQNDFHDVFVPIEVFTKIDAGQNPQLYTRECMERALARNEAVRGKLESLRRFRALLMSELSSYFPNEIAKYRSVRGDPDAFAPIPSSVGSLSHGNTNVFGTSQQHAALHSQTNGSTSDAGDDIFQNRLPP</sequence>
<accession>A0A448X885</accession>
<dbReference type="Proteomes" id="UP000784294">
    <property type="component" value="Unassembled WGS sequence"/>
</dbReference>
<protein>
    <recommendedName>
        <fullName evidence="3 9">Mediator of RNA polymerase II transcription subunit 10</fullName>
    </recommendedName>
    <alternativeName>
        <fullName evidence="8 9">Mediator complex subunit 10</fullName>
    </alternativeName>
</protein>
<evidence type="ECO:0000256" key="4">
    <source>
        <dbReference type="ARBA" id="ARBA00023015"/>
    </source>
</evidence>
<evidence type="ECO:0000256" key="8">
    <source>
        <dbReference type="ARBA" id="ARBA00032004"/>
    </source>
</evidence>
<dbReference type="OrthoDB" id="337270at2759"/>
<evidence type="ECO:0000256" key="6">
    <source>
        <dbReference type="ARBA" id="ARBA00023163"/>
    </source>
</evidence>
<dbReference type="GO" id="GO:0006357">
    <property type="term" value="P:regulation of transcription by RNA polymerase II"/>
    <property type="evidence" value="ECO:0007669"/>
    <property type="project" value="InterPro"/>
</dbReference>
<evidence type="ECO:0000313" key="11">
    <source>
        <dbReference type="EMBL" id="VEL30517.1"/>
    </source>
</evidence>
<evidence type="ECO:0000256" key="1">
    <source>
        <dbReference type="ARBA" id="ARBA00004123"/>
    </source>
</evidence>
<dbReference type="GO" id="GO:0003712">
    <property type="term" value="F:transcription coregulator activity"/>
    <property type="evidence" value="ECO:0007669"/>
    <property type="project" value="InterPro"/>
</dbReference>
<dbReference type="InterPro" id="IPR019145">
    <property type="entry name" value="Mediator_Med10"/>
</dbReference>
<evidence type="ECO:0000256" key="5">
    <source>
        <dbReference type="ARBA" id="ARBA00023159"/>
    </source>
</evidence>
<dbReference type="EMBL" id="CAAALY010112882">
    <property type="protein sequence ID" value="VEL30517.1"/>
    <property type="molecule type" value="Genomic_DNA"/>
</dbReference>
<keyword evidence="12" id="KW-1185">Reference proteome</keyword>
<feature type="region of interest" description="Disordered" evidence="10">
    <location>
        <begin position="158"/>
        <end position="183"/>
    </location>
</feature>
<dbReference type="Pfam" id="PF09748">
    <property type="entry name" value="Med10"/>
    <property type="match status" value="1"/>
</dbReference>
<comment type="subcellular location">
    <subcellularLocation>
        <location evidence="1 9">Nucleus</location>
    </subcellularLocation>
</comment>
<reference evidence="11" key="1">
    <citation type="submission" date="2018-11" db="EMBL/GenBank/DDBJ databases">
        <authorList>
            <consortium name="Pathogen Informatics"/>
        </authorList>
    </citation>
    <scope>NUCLEOTIDE SEQUENCE</scope>
</reference>
<evidence type="ECO:0000256" key="3">
    <source>
        <dbReference type="ARBA" id="ARBA00019617"/>
    </source>
</evidence>
<comment type="subunit">
    <text evidence="9">Component of the Mediator complex.</text>
</comment>
<comment type="similarity">
    <text evidence="2 9">Belongs to the Mediator complex subunit 10 family.</text>
</comment>
<comment type="function">
    <text evidence="9">Component of the Mediator complex, a coactivator involved in the regulated transcription of nearly all RNA polymerase II-dependent genes. Mediator functions as a bridge to convey information from gene-specific regulatory proteins to the basal RNA polymerase II transcription machinery. Mediator is recruited to promoters by direct interactions with regulatory proteins and serves as a scaffold for the assembly of a functional preinitiation complex with RNA polymerase II and the general transcription factors.</text>
</comment>
<dbReference type="PANTHER" id="PTHR13345:SF13">
    <property type="entry name" value="MEDIATOR OF RNA POLYMERASE II TRANSCRIPTION SUBUNIT 10"/>
    <property type="match status" value="1"/>
</dbReference>
<evidence type="ECO:0000313" key="12">
    <source>
        <dbReference type="Proteomes" id="UP000784294"/>
    </source>
</evidence>
<evidence type="ECO:0000256" key="2">
    <source>
        <dbReference type="ARBA" id="ARBA00005389"/>
    </source>
</evidence>
<evidence type="ECO:0000256" key="9">
    <source>
        <dbReference type="RuleBase" id="RU364146"/>
    </source>
</evidence>
<organism evidence="11 12">
    <name type="scientific">Protopolystoma xenopodis</name>
    <dbReference type="NCBI Taxonomy" id="117903"/>
    <lineage>
        <taxon>Eukaryota</taxon>
        <taxon>Metazoa</taxon>
        <taxon>Spiralia</taxon>
        <taxon>Lophotrochozoa</taxon>
        <taxon>Platyhelminthes</taxon>
        <taxon>Monogenea</taxon>
        <taxon>Polyopisthocotylea</taxon>
        <taxon>Polystomatidea</taxon>
        <taxon>Polystomatidae</taxon>
        <taxon>Protopolystoma</taxon>
    </lineage>
</organism>
<name>A0A448X885_9PLAT</name>
<dbReference type="AlphaFoldDB" id="A0A448X885"/>
<dbReference type="PANTHER" id="PTHR13345">
    <property type="entry name" value="MEDIATOR OF RNA POLYMERASE II TRANSCRIPTION SUBUNIT 10"/>
    <property type="match status" value="1"/>
</dbReference>
<keyword evidence="4 9" id="KW-0805">Transcription regulation</keyword>